<keyword evidence="3" id="KW-1185">Reference proteome</keyword>
<name>A0A5N6F020_9EURO</name>
<proteinExistence type="predicted"/>
<accession>A0A5N6F020</accession>
<evidence type="ECO:0000313" key="3">
    <source>
        <dbReference type="Proteomes" id="UP000326799"/>
    </source>
</evidence>
<feature type="transmembrane region" description="Helical" evidence="1">
    <location>
        <begin position="25"/>
        <end position="42"/>
    </location>
</feature>
<organism evidence="2 3">
    <name type="scientific">Aspergillus novoparasiticus</name>
    <dbReference type="NCBI Taxonomy" id="986946"/>
    <lineage>
        <taxon>Eukaryota</taxon>
        <taxon>Fungi</taxon>
        <taxon>Dikarya</taxon>
        <taxon>Ascomycota</taxon>
        <taxon>Pezizomycotina</taxon>
        <taxon>Eurotiomycetes</taxon>
        <taxon>Eurotiomycetidae</taxon>
        <taxon>Eurotiales</taxon>
        <taxon>Aspergillaceae</taxon>
        <taxon>Aspergillus</taxon>
        <taxon>Aspergillus subgen. Circumdati</taxon>
    </lineage>
</organism>
<feature type="non-terminal residue" evidence="2">
    <location>
        <position position="1"/>
    </location>
</feature>
<dbReference type="AlphaFoldDB" id="A0A5N6F020"/>
<keyword evidence="1" id="KW-0812">Transmembrane</keyword>
<keyword evidence="1" id="KW-0472">Membrane</keyword>
<reference evidence="2 3" key="1">
    <citation type="submission" date="2019-04" db="EMBL/GenBank/DDBJ databases">
        <title>Fungal friends and foes A comparative genomics study of 23 Aspergillus species from section Flavi.</title>
        <authorList>
            <consortium name="DOE Joint Genome Institute"/>
            <person name="Kjaerbolling I."/>
            <person name="Vesth T.C."/>
            <person name="Frisvad J.C."/>
            <person name="Nybo J.L."/>
            <person name="Theobald S."/>
            <person name="Kildgaard S."/>
            <person name="Petersen T.I."/>
            <person name="Kuo A."/>
            <person name="Sato A."/>
            <person name="Lyhne E.K."/>
            <person name="Kogle M.E."/>
            <person name="Wiebenga A."/>
            <person name="Kun R.S."/>
            <person name="Lubbers R.J."/>
            <person name="Makela M.R."/>
            <person name="Barry K."/>
            <person name="Chovatia M."/>
            <person name="Clum A."/>
            <person name="Daum C."/>
            <person name="Haridas S."/>
            <person name="He G."/>
            <person name="LaButti K."/>
            <person name="Lipzen A."/>
            <person name="Mondo S."/>
            <person name="Pangilinan J."/>
            <person name="Riley R."/>
            <person name="Salamov A."/>
            <person name="Simmons B.A."/>
            <person name="Magnuson J.K."/>
            <person name="Henrissat B."/>
            <person name="Mortensen U.H."/>
            <person name="Larsen T.O."/>
            <person name="De vries R.P."/>
            <person name="Grigoriev I.V."/>
            <person name="Machida M."/>
            <person name="Baker S.E."/>
            <person name="Andersen M.R."/>
        </authorList>
    </citation>
    <scope>NUCLEOTIDE SEQUENCE [LARGE SCALE GENOMIC DNA]</scope>
    <source>
        <strain evidence="2 3">CBS 126849</strain>
    </source>
</reference>
<keyword evidence="1" id="KW-1133">Transmembrane helix</keyword>
<evidence type="ECO:0000256" key="1">
    <source>
        <dbReference type="SAM" id="Phobius"/>
    </source>
</evidence>
<gene>
    <name evidence="2" type="ORF">BDV33DRAFT_167594</name>
</gene>
<dbReference type="Proteomes" id="UP000326799">
    <property type="component" value="Unassembled WGS sequence"/>
</dbReference>
<evidence type="ECO:0000313" key="2">
    <source>
        <dbReference type="EMBL" id="KAB8223162.1"/>
    </source>
</evidence>
<protein>
    <submittedName>
        <fullName evidence="2">Uncharacterized protein</fullName>
    </submittedName>
</protein>
<sequence>MSVCQCLVLLNLSISDEILTLVNVIINVVVLYHVLHLYALALQGNSIYRMLSIHPVTLHWNMPLICAIDSCYLGSRENSSTPKQTSRLEYHGC</sequence>
<dbReference type="EMBL" id="ML733407">
    <property type="protein sequence ID" value="KAB8223162.1"/>
    <property type="molecule type" value="Genomic_DNA"/>
</dbReference>